<evidence type="ECO:0008006" key="5">
    <source>
        <dbReference type="Google" id="ProtNLM"/>
    </source>
</evidence>
<evidence type="ECO:0000256" key="2">
    <source>
        <dbReference type="SAM" id="SignalP"/>
    </source>
</evidence>
<dbReference type="AlphaFoldDB" id="A0A084Y401"/>
<organism evidence="3 4">
    <name type="scientific">Candidatus Accumulibacter vicinus</name>
    <dbReference type="NCBI Taxonomy" id="2954382"/>
    <lineage>
        <taxon>Bacteria</taxon>
        <taxon>Pseudomonadati</taxon>
        <taxon>Pseudomonadota</taxon>
        <taxon>Betaproteobacteria</taxon>
        <taxon>Candidatus Accumulibacter</taxon>
    </lineage>
</organism>
<gene>
    <name evidence="3" type="ORF">CAPSK01_000919</name>
</gene>
<proteinExistence type="predicted"/>
<feature type="chain" id="PRO_5001785591" description="PEP-CTERM protein-sorting domain-containing protein" evidence="2">
    <location>
        <begin position="34"/>
        <end position="254"/>
    </location>
</feature>
<comment type="caution">
    <text evidence="3">The sequence shown here is derived from an EMBL/GenBank/DDBJ whole genome shotgun (WGS) entry which is preliminary data.</text>
</comment>
<dbReference type="RefSeq" id="WP_034922856.1">
    <property type="nucleotide sequence ID" value="NZ_JDSS02000015.1"/>
</dbReference>
<keyword evidence="1" id="KW-1133">Transmembrane helix</keyword>
<dbReference type="InterPro" id="IPR013424">
    <property type="entry name" value="Ice-binding_C"/>
</dbReference>
<sequence>MNTLALCSSLTRRSASLAAILALGLVAAQPAVAGIGSGWTRSSTVTDSVVNNGDGTWTYNYTVNNTSKSDGGPDREPLIVDWELPWFGDAGIKNIKSPSGWNYSIETIGVTNSSTGWAGVAAWQTPGDPFFAGAGSPFTTVTEVLHWYSDCWVDVGTSARIASAAAIVSCESILQDAIMPDGSLSGFSFVADFDAVAAPYQASWAFQPVRTGDPAFPLGGIPNSPRVSLVPEPGALGLLGAGLLILLLGRRRHG</sequence>
<keyword evidence="2" id="KW-0732">Signal</keyword>
<dbReference type="Proteomes" id="UP000019812">
    <property type="component" value="Unassembled WGS sequence"/>
</dbReference>
<evidence type="ECO:0000256" key="1">
    <source>
        <dbReference type="SAM" id="Phobius"/>
    </source>
</evidence>
<feature type="transmembrane region" description="Helical" evidence="1">
    <location>
        <begin position="233"/>
        <end position="249"/>
    </location>
</feature>
<dbReference type="EMBL" id="JDSS02000015">
    <property type="protein sequence ID" value="KFB69445.1"/>
    <property type="molecule type" value="Genomic_DNA"/>
</dbReference>
<evidence type="ECO:0000313" key="4">
    <source>
        <dbReference type="Proteomes" id="UP000019812"/>
    </source>
</evidence>
<name>A0A084Y401_9PROT</name>
<keyword evidence="1" id="KW-0812">Transmembrane</keyword>
<reference evidence="3 4" key="1">
    <citation type="submission" date="2014-07" db="EMBL/GenBank/DDBJ databases">
        <title>Expanding our view of genomic diversity in Candidatus Accumulibacter clades.</title>
        <authorList>
            <person name="Skennerton C.T."/>
            <person name="Barr J.J."/>
            <person name="Slater F.R."/>
            <person name="Bond P.L."/>
            <person name="Tyson G.W."/>
        </authorList>
    </citation>
    <scope>NUCLEOTIDE SEQUENCE [LARGE SCALE GENOMIC DNA]</scope>
    <source>
        <strain evidence="4">SK-01</strain>
    </source>
</reference>
<feature type="signal peptide" evidence="2">
    <location>
        <begin position="1"/>
        <end position="33"/>
    </location>
</feature>
<protein>
    <recommendedName>
        <fullName evidence="5">PEP-CTERM protein-sorting domain-containing protein</fullName>
    </recommendedName>
</protein>
<accession>A0A084Y401</accession>
<keyword evidence="1" id="KW-0472">Membrane</keyword>
<evidence type="ECO:0000313" key="3">
    <source>
        <dbReference type="EMBL" id="KFB69445.1"/>
    </source>
</evidence>
<dbReference type="NCBIfam" id="TIGR02595">
    <property type="entry name" value="PEP_CTERM"/>
    <property type="match status" value="1"/>
</dbReference>